<accession>S1NSV3</accession>
<reference evidence="8 9" key="1">
    <citation type="submission" date="2013-03" db="EMBL/GenBank/DDBJ databases">
        <title>The Genome Sequence of Enterococcus columbae ATCC_51263 (PacBio/Illumina hybrid assembly).</title>
        <authorList>
            <consortium name="The Broad Institute Genomics Platform"/>
            <consortium name="The Broad Institute Genome Sequencing Center for Infectious Disease"/>
            <person name="Earl A."/>
            <person name="Russ C."/>
            <person name="Gilmore M."/>
            <person name="Surin D."/>
            <person name="Walker B."/>
            <person name="Young S."/>
            <person name="Zeng Q."/>
            <person name="Gargeya S."/>
            <person name="Fitzgerald M."/>
            <person name="Haas B."/>
            <person name="Abouelleil A."/>
            <person name="Allen A.W."/>
            <person name="Alvarado L."/>
            <person name="Arachchi H.M."/>
            <person name="Berlin A.M."/>
            <person name="Chapman S.B."/>
            <person name="Gainer-Dewar J."/>
            <person name="Goldberg J."/>
            <person name="Griggs A."/>
            <person name="Gujja S."/>
            <person name="Hansen M."/>
            <person name="Howarth C."/>
            <person name="Imamovic A."/>
            <person name="Ireland A."/>
            <person name="Larimer J."/>
            <person name="McCowan C."/>
            <person name="Murphy C."/>
            <person name="Pearson M."/>
            <person name="Poon T.W."/>
            <person name="Priest M."/>
            <person name="Roberts A."/>
            <person name="Saif S."/>
            <person name="Shea T."/>
            <person name="Sisk P."/>
            <person name="Sykes S."/>
            <person name="Wortman J."/>
            <person name="Nusbaum C."/>
            <person name="Birren B."/>
        </authorList>
    </citation>
    <scope>NUCLEOTIDE SEQUENCE [LARGE SCALE GENOMIC DNA]</scope>
    <source>
        <strain evidence="8 9">ATCC 51263</strain>
    </source>
</reference>
<dbReference type="Proteomes" id="UP000014113">
    <property type="component" value="Unassembled WGS sequence"/>
</dbReference>
<comment type="cofactor">
    <cofactor evidence="1 6">
        <name>pyridoxal 5'-phosphate</name>
        <dbReference type="ChEBI" id="CHEBI:597326"/>
    </cofactor>
</comment>
<protein>
    <recommendedName>
        <fullName evidence="7">Aminotransferase class V domain-containing protein</fullName>
    </recommendedName>
</protein>
<dbReference type="Gene3D" id="3.90.1150.10">
    <property type="entry name" value="Aspartate Aminotransferase, domain 1"/>
    <property type="match status" value="1"/>
</dbReference>
<evidence type="ECO:0000256" key="1">
    <source>
        <dbReference type="ARBA" id="ARBA00001933"/>
    </source>
</evidence>
<dbReference type="Pfam" id="PF00266">
    <property type="entry name" value="Aminotran_5"/>
    <property type="match status" value="1"/>
</dbReference>
<evidence type="ECO:0000256" key="2">
    <source>
        <dbReference type="ARBA" id="ARBA00022576"/>
    </source>
</evidence>
<gene>
    <name evidence="8" type="ORF">I568_01401</name>
</gene>
<feature type="modified residue" description="N6-(pyridoxal phosphate)lysine" evidence="6">
    <location>
        <position position="177"/>
    </location>
</feature>
<evidence type="ECO:0000256" key="5">
    <source>
        <dbReference type="PIRSR" id="PIRSR000524-1"/>
    </source>
</evidence>
<evidence type="ECO:0000256" key="6">
    <source>
        <dbReference type="PIRSR" id="PIRSR000524-50"/>
    </source>
</evidence>
<keyword evidence="9" id="KW-1185">Reference proteome</keyword>
<dbReference type="AlphaFoldDB" id="S1NSV3"/>
<dbReference type="PATRIC" id="fig|1121865.3.peg.1701"/>
<dbReference type="STRING" id="1121865.OMW_01758"/>
<evidence type="ECO:0000313" key="8">
    <source>
        <dbReference type="EMBL" id="EOW83954.1"/>
    </source>
</evidence>
<sequence length="347" mass="39578">MSDTIRQIGFEQIPYFRTEEFSNLMLECNRLMLRFSDAPDGSQSLFLTGSGSSAMEASIMNLFNKNDRLLIVNGGNFGERFVKICKIHKIPYQEIKLEYGQPLRELDLEKYANKKYTGFLVNIHETSTGILYDLDLISDFCNRNNLFLVVDAISSFLADSFSMKKNNVQVMITASQKALACPPGIGIIVVTPEAIDRIKRNKVSSLYFDLNEYLNNSYRGQTPFTPAVSILIQLYSRLREIDNNGGVDTEISRVRMLAQHFRKEIESLPLKIPFLSLSNAITPIIPENISAYELFVILKNEYDIWVCPNGGELKDKIFRVGHIGFLNIEDNEKLILAFKDLCRRNIL</sequence>
<keyword evidence="2" id="KW-0032">Aminotransferase</keyword>
<proteinExistence type="predicted"/>
<dbReference type="InterPro" id="IPR015421">
    <property type="entry name" value="PyrdxlP-dep_Trfase_major"/>
</dbReference>
<dbReference type="GO" id="GO:0008483">
    <property type="term" value="F:transaminase activity"/>
    <property type="evidence" value="ECO:0007669"/>
    <property type="project" value="UniProtKB-KW"/>
</dbReference>
<feature type="binding site" evidence="5">
    <location>
        <position position="319"/>
    </location>
    <ligand>
        <name>substrate</name>
    </ligand>
</feature>
<feature type="domain" description="Aminotransferase class V" evidence="7">
    <location>
        <begin position="18"/>
        <end position="269"/>
    </location>
</feature>
<dbReference type="EMBL" id="ASWJ01000006">
    <property type="protein sequence ID" value="EOW83954.1"/>
    <property type="molecule type" value="Genomic_DNA"/>
</dbReference>
<name>S1NSV3_9ENTE</name>
<dbReference type="Gene3D" id="3.40.640.10">
    <property type="entry name" value="Type I PLP-dependent aspartate aminotransferase-like (Major domain)"/>
    <property type="match status" value="1"/>
</dbReference>
<keyword evidence="4 6" id="KW-0663">Pyridoxal phosphate</keyword>
<dbReference type="PANTHER" id="PTHR42778:SF1">
    <property type="entry name" value="2-AMINOETHYLPHOSPHONATE--PYRUVATE TRANSAMINASE"/>
    <property type="match status" value="1"/>
</dbReference>
<evidence type="ECO:0000256" key="4">
    <source>
        <dbReference type="ARBA" id="ARBA00022898"/>
    </source>
</evidence>
<keyword evidence="3" id="KW-0808">Transferase</keyword>
<evidence type="ECO:0000313" key="9">
    <source>
        <dbReference type="Proteomes" id="UP000014113"/>
    </source>
</evidence>
<dbReference type="SUPFAM" id="SSF53383">
    <property type="entry name" value="PLP-dependent transferases"/>
    <property type="match status" value="1"/>
</dbReference>
<organism evidence="8 9">
    <name type="scientific">Enterococcus columbae DSM 7374 = ATCC 51263</name>
    <dbReference type="NCBI Taxonomy" id="1121865"/>
    <lineage>
        <taxon>Bacteria</taxon>
        <taxon>Bacillati</taxon>
        <taxon>Bacillota</taxon>
        <taxon>Bacilli</taxon>
        <taxon>Lactobacillales</taxon>
        <taxon>Enterococcaceae</taxon>
        <taxon>Enterococcus</taxon>
    </lineage>
</organism>
<dbReference type="InterPro" id="IPR015422">
    <property type="entry name" value="PyrdxlP-dep_Trfase_small"/>
</dbReference>
<dbReference type="PIRSF" id="PIRSF000524">
    <property type="entry name" value="SPT"/>
    <property type="match status" value="1"/>
</dbReference>
<comment type="caution">
    <text evidence="8">The sequence shown here is derived from an EMBL/GenBank/DDBJ whole genome shotgun (WGS) entry which is preliminary data.</text>
</comment>
<dbReference type="InterPro" id="IPR000192">
    <property type="entry name" value="Aminotrans_V_dom"/>
</dbReference>
<evidence type="ECO:0000256" key="3">
    <source>
        <dbReference type="ARBA" id="ARBA00022679"/>
    </source>
</evidence>
<dbReference type="eggNOG" id="COG0075">
    <property type="taxonomic scope" value="Bacteria"/>
</dbReference>
<dbReference type="InterPro" id="IPR024169">
    <property type="entry name" value="SP_NH2Trfase/AEP_transaminase"/>
</dbReference>
<dbReference type="InterPro" id="IPR015424">
    <property type="entry name" value="PyrdxlP-dep_Trfase"/>
</dbReference>
<evidence type="ECO:0000259" key="7">
    <source>
        <dbReference type="Pfam" id="PF00266"/>
    </source>
</evidence>
<dbReference type="PANTHER" id="PTHR42778">
    <property type="entry name" value="2-AMINOETHYLPHOSPHONATE--PYRUVATE TRANSAMINASE"/>
    <property type="match status" value="1"/>
</dbReference>
<dbReference type="OrthoDB" id="389074at2"/>